<sequence>MLKLSRLTDYAVAALVRLSAAEGVETSPGIAAAIGVPEPTVAKVLKALAGQGLVISTRGARGGYRLGRPLSGIAVAEVICAIDGPIALTSCVEGGSGTCESQSLCPVAGRWDPVNQAIREALSNITLADMAAAALPPGLRLSQPINEVA</sequence>
<dbReference type="GO" id="GO:0003700">
    <property type="term" value="F:DNA-binding transcription factor activity"/>
    <property type="evidence" value="ECO:0007669"/>
    <property type="project" value="TreeGrafter"/>
</dbReference>
<dbReference type="Gene3D" id="1.10.10.10">
    <property type="entry name" value="Winged helix-like DNA-binding domain superfamily/Winged helix DNA-binding domain"/>
    <property type="match status" value="1"/>
</dbReference>
<reference evidence="1 2" key="1">
    <citation type="submission" date="2020-08" db="EMBL/GenBank/DDBJ databases">
        <title>Genomic Encyclopedia of Type Strains, Phase IV (KMG-IV): sequencing the most valuable type-strain genomes for metagenomic binning, comparative biology and taxonomic classification.</title>
        <authorList>
            <person name="Goeker M."/>
        </authorList>
    </citation>
    <scope>NUCLEOTIDE SEQUENCE [LARGE SCALE GENOMIC DNA]</scope>
    <source>
        <strain evidence="1 2">DSM 27026</strain>
    </source>
</reference>
<dbReference type="PROSITE" id="PS51197">
    <property type="entry name" value="HTH_RRF2_2"/>
    <property type="match status" value="1"/>
</dbReference>
<dbReference type="PANTHER" id="PTHR33221">
    <property type="entry name" value="WINGED HELIX-TURN-HELIX TRANSCRIPTIONAL REGULATOR, RRF2 FAMILY"/>
    <property type="match status" value="1"/>
</dbReference>
<dbReference type="PROSITE" id="PS01332">
    <property type="entry name" value="HTH_RRF2_1"/>
    <property type="match status" value="1"/>
</dbReference>
<proteinExistence type="predicted"/>
<dbReference type="Proteomes" id="UP000553706">
    <property type="component" value="Unassembled WGS sequence"/>
</dbReference>
<dbReference type="RefSeq" id="WP_183264853.1">
    <property type="nucleotide sequence ID" value="NZ_JACHFJ010000001.1"/>
</dbReference>
<protein>
    <submittedName>
        <fullName evidence="1">FeS assembly SUF system regulator</fullName>
    </submittedName>
</protein>
<dbReference type="EMBL" id="JACHFJ010000001">
    <property type="protein sequence ID" value="MBB5371828.1"/>
    <property type="molecule type" value="Genomic_DNA"/>
</dbReference>
<evidence type="ECO:0000313" key="1">
    <source>
        <dbReference type="EMBL" id="MBB5371828.1"/>
    </source>
</evidence>
<dbReference type="SUPFAM" id="SSF46785">
    <property type="entry name" value="Winged helix' DNA-binding domain"/>
    <property type="match status" value="1"/>
</dbReference>
<dbReference type="InterPro" id="IPR000944">
    <property type="entry name" value="Tscrpt_reg_Rrf2"/>
</dbReference>
<evidence type="ECO:0000313" key="2">
    <source>
        <dbReference type="Proteomes" id="UP000553706"/>
    </source>
</evidence>
<accession>A0A840V773</accession>
<keyword evidence="2" id="KW-1185">Reference proteome</keyword>
<dbReference type="InterPro" id="IPR036390">
    <property type="entry name" value="WH_DNA-bd_sf"/>
</dbReference>
<comment type="caution">
    <text evidence="1">The sequence shown here is derived from an EMBL/GenBank/DDBJ whole genome shotgun (WGS) entry which is preliminary data.</text>
</comment>
<organism evidence="1 2">
    <name type="scientific">Acidocella aromatica</name>
    <dbReference type="NCBI Taxonomy" id="1303579"/>
    <lineage>
        <taxon>Bacteria</taxon>
        <taxon>Pseudomonadati</taxon>
        <taxon>Pseudomonadota</taxon>
        <taxon>Alphaproteobacteria</taxon>
        <taxon>Acetobacterales</taxon>
        <taxon>Acidocellaceae</taxon>
        <taxon>Acidocella</taxon>
    </lineage>
</organism>
<gene>
    <name evidence="1" type="ORF">HNP71_000052</name>
</gene>
<dbReference type="GO" id="GO:0005829">
    <property type="term" value="C:cytosol"/>
    <property type="evidence" value="ECO:0007669"/>
    <property type="project" value="TreeGrafter"/>
</dbReference>
<dbReference type="PANTHER" id="PTHR33221:SF2">
    <property type="entry name" value="TRANSCRIPTIONAL REGULATOR"/>
    <property type="match status" value="1"/>
</dbReference>
<name>A0A840V773_9PROT</name>
<dbReference type="AlphaFoldDB" id="A0A840V773"/>
<dbReference type="Pfam" id="PF02082">
    <property type="entry name" value="Rrf2"/>
    <property type="match status" value="1"/>
</dbReference>
<dbReference type="NCBIfam" id="TIGR00738">
    <property type="entry name" value="rrf2_super"/>
    <property type="match status" value="1"/>
</dbReference>
<dbReference type="InterPro" id="IPR030489">
    <property type="entry name" value="TR_Rrf2-type_CS"/>
</dbReference>
<dbReference type="InterPro" id="IPR036388">
    <property type="entry name" value="WH-like_DNA-bd_sf"/>
</dbReference>